<sequence length="458" mass="51962">MDRKNQAMQALSILLQLGREAAGAPDLQSLSFLIVNDTQRLVRYDRAVLWRVDTRGKIHFETASGTSRLERNSPYVVWLRRVARFLVEARGITSEPGKAHSIREPDLPGSLGSDWQHWLAGSHPLYLPLVVRGGAVIAGCWLERPGEWTEVEKELLEHLMGQYARVFHILQLEASRSRVTLDALRQRLRERRVRYGLLLALVCFLFLPVRLSVLAKAEIAPMDPVIVTAPMDGVVHRFSVTPNQWVEKDALLFSLDDTRIRNQVEITQKVVRVAEADLRRSHRSGFAKREDLAQTGILEERLAEQQSKLSYHRELLARSRVHAELPGIAIFNDANDWLGRPVQTGEKVLSLADPEKVEVKLLLSVQDAIHLPENAEVLVFLDVDPLHPLEAVLYRQAYEAQAQPDSSVAFVLRARIEDMDAPPRIGLQGTAKIHGERVSLYYYLFRRPLVILRQTLGL</sequence>
<dbReference type="InterPro" id="IPR050465">
    <property type="entry name" value="UPF0194_transport"/>
</dbReference>
<dbReference type="Gene3D" id="2.40.50.100">
    <property type="match status" value="1"/>
</dbReference>
<reference evidence="4" key="1">
    <citation type="submission" date="2019-02" db="EMBL/GenBank/DDBJ databases">
        <authorList>
            <person name="Gruber-Vodicka R. H."/>
            <person name="Seah K. B. B."/>
        </authorList>
    </citation>
    <scope>NUCLEOTIDE SEQUENCE</scope>
    <source>
        <strain evidence="4">BECK_DK47</strain>
    </source>
</reference>
<dbReference type="AlphaFoldDB" id="A0A450SD78"/>
<evidence type="ECO:0000256" key="2">
    <source>
        <dbReference type="ARBA" id="ARBA00023054"/>
    </source>
</evidence>
<gene>
    <name evidence="4" type="ORF">BECKDK2373B_GA0170837_102823</name>
</gene>
<dbReference type="PANTHER" id="PTHR32347">
    <property type="entry name" value="EFFLUX SYSTEM COMPONENT YKNX-RELATED"/>
    <property type="match status" value="1"/>
</dbReference>
<dbReference type="EMBL" id="CAADEX010000028">
    <property type="protein sequence ID" value="VFJ50468.1"/>
    <property type="molecule type" value="Genomic_DNA"/>
</dbReference>
<protein>
    <submittedName>
        <fullName evidence="4">Biotin-lipoyl like</fullName>
    </submittedName>
</protein>
<dbReference type="Gene3D" id="1.10.287.470">
    <property type="entry name" value="Helix hairpin bin"/>
    <property type="match status" value="1"/>
</dbReference>
<comment type="subcellular location">
    <subcellularLocation>
        <location evidence="1">Cell envelope</location>
    </subcellularLocation>
</comment>
<evidence type="ECO:0000256" key="1">
    <source>
        <dbReference type="ARBA" id="ARBA00004196"/>
    </source>
</evidence>
<accession>A0A450SD78</accession>
<name>A0A450SD78_9GAMM</name>
<organism evidence="4">
    <name type="scientific">Candidatus Kentrum sp. DK</name>
    <dbReference type="NCBI Taxonomy" id="2126562"/>
    <lineage>
        <taxon>Bacteria</taxon>
        <taxon>Pseudomonadati</taxon>
        <taxon>Pseudomonadota</taxon>
        <taxon>Gammaproteobacteria</taxon>
        <taxon>Candidatus Kentrum</taxon>
    </lineage>
</organism>
<evidence type="ECO:0000313" key="4">
    <source>
        <dbReference type="EMBL" id="VFJ50468.1"/>
    </source>
</evidence>
<evidence type="ECO:0000256" key="3">
    <source>
        <dbReference type="SAM" id="Phobius"/>
    </source>
</evidence>
<dbReference type="InterPro" id="IPR029016">
    <property type="entry name" value="GAF-like_dom_sf"/>
</dbReference>
<dbReference type="Gene3D" id="3.30.450.40">
    <property type="match status" value="1"/>
</dbReference>
<proteinExistence type="predicted"/>
<dbReference type="GO" id="GO:0030313">
    <property type="term" value="C:cell envelope"/>
    <property type="evidence" value="ECO:0007669"/>
    <property type="project" value="UniProtKB-SubCell"/>
</dbReference>
<keyword evidence="3" id="KW-0472">Membrane</keyword>
<feature type="transmembrane region" description="Helical" evidence="3">
    <location>
        <begin position="195"/>
        <end position="215"/>
    </location>
</feature>
<dbReference type="SUPFAM" id="SSF111369">
    <property type="entry name" value="HlyD-like secretion proteins"/>
    <property type="match status" value="1"/>
</dbReference>
<dbReference type="PANTHER" id="PTHR32347:SF23">
    <property type="entry name" value="BLL5650 PROTEIN"/>
    <property type="match status" value="1"/>
</dbReference>
<keyword evidence="3" id="KW-0812">Transmembrane</keyword>
<dbReference type="SUPFAM" id="SSF55781">
    <property type="entry name" value="GAF domain-like"/>
    <property type="match status" value="1"/>
</dbReference>
<keyword evidence="2" id="KW-0175">Coiled coil</keyword>
<keyword evidence="3" id="KW-1133">Transmembrane helix</keyword>